<evidence type="ECO:0000259" key="9">
    <source>
        <dbReference type="PROSITE" id="PS51180"/>
    </source>
</evidence>
<dbReference type="SUPFAM" id="SSF52799">
    <property type="entry name" value="(Phosphotyrosine protein) phosphatases II"/>
    <property type="match status" value="1"/>
</dbReference>
<feature type="compositionally biased region" description="Polar residues" evidence="6">
    <location>
        <begin position="931"/>
        <end position="944"/>
    </location>
</feature>
<feature type="compositionally biased region" description="Low complexity" evidence="6">
    <location>
        <begin position="1154"/>
        <end position="1170"/>
    </location>
</feature>
<feature type="compositionally biased region" description="Polar residues" evidence="6">
    <location>
        <begin position="1042"/>
        <end position="1060"/>
    </location>
</feature>
<dbReference type="OMA" id="HQRPLHM"/>
<keyword evidence="3" id="KW-0963">Cytoplasm</keyword>
<feature type="domain" description="Tyrosine specific protein phosphatases" evidence="8">
    <location>
        <begin position="1648"/>
        <end position="1726"/>
    </location>
</feature>
<feature type="compositionally biased region" description="Low complexity" evidence="6">
    <location>
        <begin position="884"/>
        <end position="901"/>
    </location>
</feature>
<feature type="region of interest" description="Disordered" evidence="6">
    <location>
        <begin position="1253"/>
        <end position="1287"/>
    </location>
</feature>
<dbReference type="PROSITE" id="PS50056">
    <property type="entry name" value="TYR_PHOSPHATASE_2"/>
    <property type="match status" value="1"/>
</dbReference>
<dbReference type="GO" id="GO:0043328">
    <property type="term" value="P:protein transport to vacuole involved in ubiquitin-dependent protein catabolic process via the multivesicular body sorting pathway"/>
    <property type="evidence" value="ECO:0007669"/>
    <property type="project" value="TreeGrafter"/>
</dbReference>
<keyword evidence="11" id="KW-1185">Reference proteome</keyword>
<dbReference type="Proteomes" id="UP000494040">
    <property type="component" value="Unassembled WGS sequence"/>
</dbReference>
<dbReference type="Pfam" id="PF03097">
    <property type="entry name" value="BRO1"/>
    <property type="match status" value="1"/>
</dbReference>
<dbReference type="Pfam" id="PF00102">
    <property type="entry name" value="Y_phosphatase"/>
    <property type="match status" value="1"/>
</dbReference>
<dbReference type="InterPro" id="IPR029021">
    <property type="entry name" value="Prot-tyrosine_phosphatase-like"/>
</dbReference>
<dbReference type="KEGG" id="clec:106668781"/>
<proteinExistence type="predicted"/>
<dbReference type="Gene3D" id="3.90.190.10">
    <property type="entry name" value="Protein tyrosine phosphatase superfamily"/>
    <property type="match status" value="1"/>
</dbReference>
<evidence type="ECO:0000313" key="10">
    <source>
        <dbReference type="EnsemblMetazoa" id="XP_014253355.1"/>
    </source>
</evidence>
<dbReference type="GeneID" id="106668781"/>
<evidence type="ECO:0000256" key="2">
    <source>
        <dbReference type="ARBA" id="ARBA00004496"/>
    </source>
</evidence>
<feature type="region of interest" description="Disordered" evidence="6">
    <location>
        <begin position="1751"/>
        <end position="1813"/>
    </location>
</feature>
<feature type="region of interest" description="Disordered" evidence="6">
    <location>
        <begin position="931"/>
        <end position="998"/>
    </location>
</feature>
<dbReference type="CTD" id="39610"/>
<dbReference type="PROSITE" id="PS00383">
    <property type="entry name" value="TYR_PHOSPHATASE_1"/>
    <property type="match status" value="1"/>
</dbReference>
<dbReference type="PANTHER" id="PTHR23030">
    <property type="entry name" value="PCD6 INTERACTING PROTEIN-RELATED"/>
    <property type="match status" value="1"/>
</dbReference>
<dbReference type="CDD" id="cd09234">
    <property type="entry name" value="V_HD-PTP_like"/>
    <property type="match status" value="1"/>
</dbReference>
<feature type="compositionally biased region" description="Low complexity" evidence="6">
    <location>
        <begin position="945"/>
        <end position="964"/>
    </location>
</feature>
<evidence type="ECO:0000259" key="7">
    <source>
        <dbReference type="PROSITE" id="PS50055"/>
    </source>
</evidence>
<dbReference type="GO" id="GO:0032456">
    <property type="term" value="P:endocytic recycling"/>
    <property type="evidence" value="ECO:0007669"/>
    <property type="project" value="TreeGrafter"/>
</dbReference>
<dbReference type="InterPro" id="IPR038499">
    <property type="entry name" value="BRO1_sf"/>
</dbReference>
<dbReference type="Gene3D" id="1.25.40.280">
    <property type="entry name" value="alix/aip1 like domains"/>
    <property type="match status" value="1"/>
</dbReference>
<dbReference type="EnsemblMetazoa" id="XM_014397869.2">
    <property type="protein sequence ID" value="XP_014253355.1"/>
    <property type="gene ID" value="LOC106668781"/>
</dbReference>
<dbReference type="InterPro" id="IPR025304">
    <property type="entry name" value="ALIX_V_dom"/>
</dbReference>
<feature type="compositionally biased region" description="Polar residues" evidence="6">
    <location>
        <begin position="973"/>
        <end position="998"/>
    </location>
</feature>
<dbReference type="GO" id="GO:0005768">
    <property type="term" value="C:endosome"/>
    <property type="evidence" value="ECO:0007669"/>
    <property type="project" value="UniProtKB-SubCell"/>
</dbReference>
<feature type="coiled-coil region" evidence="5">
    <location>
        <begin position="453"/>
        <end position="480"/>
    </location>
</feature>
<protein>
    <recommendedName>
        <fullName evidence="12">Tyrosine-protein phosphatase non-receptor type 23</fullName>
    </recommendedName>
</protein>
<evidence type="ECO:0000256" key="4">
    <source>
        <dbReference type="ARBA" id="ARBA00022753"/>
    </source>
</evidence>
<accession>A0A8I6S046</accession>
<evidence type="ECO:0000256" key="1">
    <source>
        <dbReference type="ARBA" id="ARBA00004177"/>
    </source>
</evidence>
<dbReference type="OrthoDB" id="6623860at2759"/>
<dbReference type="Gene3D" id="1.20.120.560">
    <property type="entry name" value="alix/aip1 in complex with the ypdl late domain"/>
    <property type="match status" value="1"/>
</dbReference>
<feature type="region of interest" description="Disordered" evidence="6">
    <location>
        <begin position="1110"/>
        <end position="1170"/>
    </location>
</feature>
<sequence length="1813" mass="202470">MEAVPRLPMVHFDLKTPLDRPLDFTKVKQYIREFYNEDPESYNSEIRNLESLRATAVRPVKDVAGCSVLKKYFCQLHFLQSRFPMGKEGKAAINFSWKDAYGHSVTTAADIKVEMVAVLYNIGALHSQLGSADDRTSAEGLKLACTHFQCAAWAFQHLKDSYPQPAGMELSPDVMQFKYHLCLAQAQECILEKSMTDNRKATINAKVATQIVDYYNLALNALLQPPAQDDPAIQDIVGSKVFKNWKKYMKFKVAYYCSISLLYQGMQSEEQQKMGERVAYFQGALNKLMEAIKLSKGLDQSEAVMETLVFTRDVVEGKRKAAKNENEFIYHEEVPELDSLPNVKGASLVKGIPFSVNDQEISGTDIFSRLVPMRAHEASSLYSEEKAKLLRRISSLIDSKDEEIVSFMSCLQLEYLKSHLESTNLPQEVVDRCAALSAMPDAIPNLMAAMDKLNEAYQHIDGMLKEINELIKEEEIAEKEYQSIMGSRPPSIVATDLTREANKYTEAHKKAAESNDTLHKAMTQHIENMRVLQKPLSEIQSGLPNLSPLNLHEDQSLNEVITLVNKVNEMRKQRAMLASQLRESVCSDDITGQLITRADEKLEDIFSKEMQKHDKYVMFIEQNLAAQENIIRALTDAYAKYAPTRKATTEIMRQRDTMLTALISSYDAYEDLLAKSSKGQDFYRKLETNLTKLLQRVKGTCKVQQEERDSILEQNSKKALKIAEAATASTESVSKLKYYLQNKETTIPTSPYYSPITTSAESNKTWLPGVRPAPVGSEGNSSLSKPADPTQVASVYNSQSYYNSYPPSALYQYHMDASKAYANPSAYYYQTLYAQNSALKSLQYPSMPDGSQSQEEPYDSYKQNTYNYNVPVNTAAYRTDHDYSAPAPSSGYSSSSSSTPKHIPPQQTPQEQYSQQGYPTTAVVQQTFPADAPATSQPNYSLGISQQASPVTTTSTTHQQPYTSGVSQPYPGQVTSPVMPQQNYSDGTSQQTYTGQVSSSLQLQNYSGSPSQPAYQGTTGTFTAGAMQQTYTVPSSPAIPPQNYSIGTSQQNYSVPVTSPSTQQNYSVGVSQSTYTVPVTSTVQQNYTVGGSQAYQGIVSATPQQNYSPLNYSQSQSLPSQNYMTATQNQTVSSTSQPSASPIHSNLDSATNKYTQPYNPTTNAYTPTTSTDGQNYSANYSHTASANFSTTYPSYTGYNNYFTSTAGAPQEWSHQIDEQQKSQQSGYYKAYETSSTGQPYSGYSYTNTYPQAQFQQTPGTDTSYYSRAGNKNTVDSTVSPTYGSSNEANSELSQANMANYYSQPYGYQFYDNSWTSDFQNQNANPSVARQNSVTYMQSNVKNNLTVTYSQQQHSSNKEASNVDLLAGLDFNVSDAPLLPTQPVDKNAVDKTQDQLKNLSISGNSQTQSSKLAVNNNNLKSFDQSPAKPELVERPSPSKTPIKDPFSDPDSLAQFVQEVEKFEKFVEGLNSKTLNGPTALDLKWNELQDIQEKDSHKLSISVARCYPMKNRFADILPFDSTRVELPSTKDDYINASFIKELGLGCPNFIMTQSPLPSTYADFWCMVLEQHVELVVCLVAECQMNGEIYWPVSKTEYLMFGKVKVTLQSSNVRTHWVERIFSVSDGKTSIVVMHLEFTAWPHNWLPESPGPLLNLVNEAHSVWSQQRGCGPIVVHCQSGVGRSGVFVFIALCMSELRLPPIHLPDTIGLIAKIGKLRKNPLRDRQHLQLAYQCLLYYAQDLLMKRGILASRSTFEEKRTKPKSHTRHPSEDFLLNTIKDQERRQSDASSTSSSSKPNENDPLSQIDPLWPIKRYS</sequence>
<feature type="region of interest" description="Disordered" evidence="6">
    <location>
        <begin position="844"/>
        <end position="865"/>
    </location>
</feature>
<feature type="domain" description="Tyrosine-protein phosphatase" evidence="7">
    <location>
        <begin position="1479"/>
        <end position="1735"/>
    </location>
</feature>
<dbReference type="InterPro" id="IPR003595">
    <property type="entry name" value="Tyr_Pase_cat"/>
</dbReference>
<dbReference type="GO" id="GO:0048666">
    <property type="term" value="P:neuron development"/>
    <property type="evidence" value="ECO:0007669"/>
    <property type="project" value="UniProtKB-ARBA"/>
</dbReference>
<dbReference type="Gene3D" id="1.20.140.50">
    <property type="entry name" value="alix/aip1 like domains"/>
    <property type="match status" value="1"/>
</dbReference>
<dbReference type="SMART" id="SM00404">
    <property type="entry name" value="PTPc_motif"/>
    <property type="match status" value="1"/>
</dbReference>
<dbReference type="InterPro" id="IPR000387">
    <property type="entry name" value="Tyr_Pase_dom"/>
</dbReference>
<dbReference type="GO" id="GO:0004725">
    <property type="term" value="F:protein tyrosine phosphatase activity"/>
    <property type="evidence" value="ECO:0007669"/>
    <property type="project" value="InterPro"/>
</dbReference>
<dbReference type="PANTHER" id="PTHR23030:SF30">
    <property type="entry name" value="TYROSINE-PROTEIN PHOSPHATASE NON-RECEPTOR TYPE 23"/>
    <property type="match status" value="1"/>
</dbReference>
<dbReference type="PROSITE" id="PS51180">
    <property type="entry name" value="BRO1"/>
    <property type="match status" value="1"/>
</dbReference>
<dbReference type="RefSeq" id="XP_014253355.1">
    <property type="nucleotide sequence ID" value="XM_014397869.2"/>
</dbReference>
<name>A0A8I6S046_CIMLE</name>
<evidence type="ECO:0000313" key="11">
    <source>
        <dbReference type="Proteomes" id="UP000494040"/>
    </source>
</evidence>
<comment type="subcellular location">
    <subcellularLocation>
        <location evidence="2">Cytoplasm</location>
    </subcellularLocation>
    <subcellularLocation>
        <location evidence="1">Endosome</location>
    </subcellularLocation>
</comment>
<feature type="region of interest" description="Disordered" evidence="6">
    <location>
        <begin position="880"/>
        <end position="917"/>
    </location>
</feature>
<evidence type="ECO:0000256" key="3">
    <source>
        <dbReference type="ARBA" id="ARBA00022490"/>
    </source>
</evidence>
<keyword evidence="4" id="KW-0967">Endosome</keyword>
<evidence type="ECO:0000259" key="8">
    <source>
        <dbReference type="PROSITE" id="PS50056"/>
    </source>
</evidence>
<dbReference type="GO" id="GO:0045022">
    <property type="term" value="P:early endosome to late endosome transport"/>
    <property type="evidence" value="ECO:0007669"/>
    <property type="project" value="TreeGrafter"/>
</dbReference>
<dbReference type="SMART" id="SM01041">
    <property type="entry name" value="BRO1"/>
    <property type="match status" value="1"/>
</dbReference>
<evidence type="ECO:0008006" key="12">
    <source>
        <dbReference type="Google" id="ProtNLM"/>
    </source>
</evidence>
<feature type="compositionally biased region" description="Polar residues" evidence="6">
    <location>
        <begin position="1110"/>
        <end position="1153"/>
    </location>
</feature>
<dbReference type="InterPro" id="IPR000242">
    <property type="entry name" value="PTP_cat"/>
</dbReference>
<keyword evidence="5" id="KW-0175">Coiled coil</keyword>
<dbReference type="SMART" id="SM00194">
    <property type="entry name" value="PTPc"/>
    <property type="match status" value="1"/>
</dbReference>
<dbReference type="InterPro" id="IPR004328">
    <property type="entry name" value="BRO1_dom"/>
</dbReference>
<dbReference type="PRINTS" id="PR00700">
    <property type="entry name" value="PRTYPHPHTASE"/>
</dbReference>
<dbReference type="PROSITE" id="PS50055">
    <property type="entry name" value="TYR_PHOSPHATASE_PTP"/>
    <property type="match status" value="1"/>
</dbReference>
<evidence type="ECO:0000256" key="5">
    <source>
        <dbReference type="SAM" id="Coils"/>
    </source>
</evidence>
<dbReference type="InterPro" id="IPR016130">
    <property type="entry name" value="Tyr_Pase_AS"/>
</dbReference>
<evidence type="ECO:0000256" key="6">
    <source>
        <dbReference type="SAM" id="MobiDB-lite"/>
    </source>
</evidence>
<feature type="region of interest" description="Disordered" evidence="6">
    <location>
        <begin position="1033"/>
        <end position="1060"/>
    </location>
</feature>
<dbReference type="Pfam" id="PF13949">
    <property type="entry name" value="ALIX_LYPXL_bnd"/>
    <property type="match status" value="1"/>
</dbReference>
<organism evidence="10 11">
    <name type="scientific">Cimex lectularius</name>
    <name type="common">Bed bug</name>
    <name type="synonym">Acanthia lectularia</name>
    <dbReference type="NCBI Taxonomy" id="79782"/>
    <lineage>
        <taxon>Eukaryota</taxon>
        <taxon>Metazoa</taxon>
        <taxon>Ecdysozoa</taxon>
        <taxon>Arthropoda</taxon>
        <taxon>Hexapoda</taxon>
        <taxon>Insecta</taxon>
        <taxon>Pterygota</taxon>
        <taxon>Neoptera</taxon>
        <taxon>Paraneoptera</taxon>
        <taxon>Hemiptera</taxon>
        <taxon>Heteroptera</taxon>
        <taxon>Panheteroptera</taxon>
        <taxon>Cimicomorpha</taxon>
        <taxon>Cimicidae</taxon>
        <taxon>Cimex</taxon>
    </lineage>
</organism>
<feature type="region of interest" description="Disordered" evidence="6">
    <location>
        <begin position="1418"/>
        <end position="1448"/>
    </location>
</feature>
<feature type="domain" description="BRO1" evidence="9">
    <location>
        <begin position="8"/>
        <end position="404"/>
    </location>
</feature>
<reference evidence="10" key="1">
    <citation type="submission" date="2022-01" db="UniProtKB">
        <authorList>
            <consortium name="EnsemblMetazoa"/>
        </authorList>
    </citation>
    <scope>IDENTIFICATION</scope>
</reference>